<keyword evidence="5 9" id="KW-1133">Transmembrane helix</keyword>
<dbReference type="InterPro" id="IPR051103">
    <property type="entry name" value="Plant_metabolite_P450s"/>
</dbReference>
<dbReference type="GO" id="GO:0003676">
    <property type="term" value="F:nucleic acid binding"/>
    <property type="evidence" value="ECO:0007669"/>
    <property type="project" value="InterPro"/>
</dbReference>
<dbReference type="SUPFAM" id="SSF53098">
    <property type="entry name" value="Ribonuclease H-like"/>
    <property type="match status" value="1"/>
</dbReference>
<feature type="domain" description="RNase H type-1" evidence="10">
    <location>
        <begin position="390"/>
        <end position="502"/>
    </location>
</feature>
<dbReference type="Pfam" id="PF00067">
    <property type="entry name" value="p450"/>
    <property type="match status" value="1"/>
</dbReference>
<evidence type="ECO:0000313" key="11">
    <source>
        <dbReference type="EMBL" id="KAB1207366.1"/>
    </source>
</evidence>
<accession>A0A6A1V571</accession>
<dbReference type="InterPro" id="IPR036397">
    <property type="entry name" value="RNaseH_sf"/>
</dbReference>
<dbReference type="Proteomes" id="UP000516437">
    <property type="component" value="Chromosome 7"/>
</dbReference>
<dbReference type="GO" id="GO:0016709">
    <property type="term" value="F:oxidoreductase activity, acting on paired donors, with incorporation or reduction of molecular oxygen, NAD(P)H as one donor, and incorporation of one atom of oxygen"/>
    <property type="evidence" value="ECO:0007669"/>
    <property type="project" value="TreeGrafter"/>
</dbReference>
<dbReference type="InterPro" id="IPR012337">
    <property type="entry name" value="RNaseH-like_sf"/>
</dbReference>
<organism evidence="11 12">
    <name type="scientific">Morella rubra</name>
    <name type="common">Chinese bayberry</name>
    <dbReference type="NCBI Taxonomy" id="262757"/>
    <lineage>
        <taxon>Eukaryota</taxon>
        <taxon>Viridiplantae</taxon>
        <taxon>Streptophyta</taxon>
        <taxon>Embryophyta</taxon>
        <taxon>Tracheophyta</taxon>
        <taxon>Spermatophyta</taxon>
        <taxon>Magnoliopsida</taxon>
        <taxon>eudicotyledons</taxon>
        <taxon>Gunneridae</taxon>
        <taxon>Pentapetalae</taxon>
        <taxon>rosids</taxon>
        <taxon>fabids</taxon>
        <taxon>Fagales</taxon>
        <taxon>Myricaceae</taxon>
        <taxon>Morella</taxon>
    </lineage>
</organism>
<dbReference type="InterPro" id="IPR017972">
    <property type="entry name" value="Cyt_P450_CS"/>
</dbReference>
<evidence type="ECO:0000256" key="8">
    <source>
        <dbReference type="RuleBase" id="RU000461"/>
    </source>
</evidence>
<dbReference type="InterPro" id="IPR036396">
    <property type="entry name" value="Cyt_P450_sf"/>
</dbReference>
<name>A0A6A1V571_9ROSI</name>
<dbReference type="GO" id="GO:0004523">
    <property type="term" value="F:RNA-DNA hybrid ribonuclease activity"/>
    <property type="evidence" value="ECO:0007669"/>
    <property type="project" value="InterPro"/>
</dbReference>
<keyword evidence="7 8" id="KW-0408">Iron</keyword>
<dbReference type="InterPro" id="IPR002401">
    <property type="entry name" value="Cyt_P450_E_grp-I"/>
</dbReference>
<dbReference type="EMBL" id="RXIC02000025">
    <property type="protein sequence ID" value="KAB1207366.1"/>
    <property type="molecule type" value="Genomic_DNA"/>
</dbReference>
<comment type="similarity">
    <text evidence="8">Belongs to the cytochrome P450 family.</text>
</comment>
<dbReference type="Pfam" id="PF13456">
    <property type="entry name" value="RVT_3"/>
    <property type="match status" value="1"/>
</dbReference>
<keyword evidence="8" id="KW-0503">Monooxygenase</keyword>
<comment type="cofactor">
    <cofactor evidence="1 7">
        <name>heme</name>
        <dbReference type="ChEBI" id="CHEBI:30413"/>
    </cofactor>
</comment>
<dbReference type="PANTHER" id="PTHR24298">
    <property type="entry name" value="FLAVONOID 3'-MONOOXYGENASE-RELATED"/>
    <property type="match status" value="1"/>
</dbReference>
<dbReference type="InterPro" id="IPR044730">
    <property type="entry name" value="RNase_H-like_dom_plant"/>
</dbReference>
<evidence type="ECO:0000259" key="10">
    <source>
        <dbReference type="Pfam" id="PF13456"/>
    </source>
</evidence>
<dbReference type="PRINTS" id="PR00385">
    <property type="entry name" value="P450"/>
</dbReference>
<dbReference type="OrthoDB" id="1001386at2759"/>
<gene>
    <name evidence="11" type="ORF">CJ030_MR7G017451</name>
</gene>
<keyword evidence="7 8" id="KW-0349">Heme</keyword>
<feature type="binding site" description="axial binding residue" evidence="7">
    <location>
        <position position="171"/>
    </location>
    <ligand>
        <name>heme</name>
        <dbReference type="ChEBI" id="CHEBI:30413"/>
    </ligand>
    <ligandPart>
        <name>Fe</name>
        <dbReference type="ChEBI" id="CHEBI:18248"/>
    </ligandPart>
</feature>
<keyword evidence="8" id="KW-0560">Oxidoreductase</keyword>
<keyword evidence="6 9" id="KW-0472">Membrane</keyword>
<proteinExistence type="inferred from homology"/>
<dbReference type="GO" id="GO:0020037">
    <property type="term" value="F:heme binding"/>
    <property type="evidence" value="ECO:0007669"/>
    <property type="project" value="InterPro"/>
</dbReference>
<sequence>MDVMPLSHDKQSSGQQPIVNYARLTDLFIGGFGTTPETIVWTIAELINHPNAFNKLRQEIKSVVGSSRLVEESDVAGLPYLQAVVKEGLRLYPPLPVITRSARQDCKIEGFDIPKASMMSINLYAIMRDPDSWLNPNEFWPERFLVSTESEEETVGETLNLLTFGAGRRACPGAKLALTMLHRTVAAMVQCFDWKVGGDGEAKGDNASGSSFTIGSMPFAQNGESVQLTVDPCCEAWKGMRQNIWLLVVKSKTQGKLSWLPNGQNCRPEWREGITLNPAIRMMELLVFNTPAELISMILNADRDFNIEKGSLKAFGMNASIVLDCLWYSRNKLIHEAIPVDIRVLIEMIKRRYAEHANAWFEVGQVMRLRWKPPSSGWLIVNSDVAIRPNRSYIAISVRDFLSSLYMLYTERFAAMDPLVGKVVALVKAFSVARHCQWKPVEFECDSLVLCKEALSSVSPICWAIESLVVQIWSGLGEFKDWRIAWVPCSCNVLAHLLAKWATRTVCVGFLFLFLISSSIFGSFCVELKKIGYQKALKKLQLPKRCRHIEAKCRHMVDMVLTHSTEAKLSFRWCRHMGSKVSTHVKMVSTHGEGSIDTYNRHLEGGVE</sequence>
<dbReference type="Gene3D" id="1.10.630.10">
    <property type="entry name" value="Cytochrome P450"/>
    <property type="match status" value="1"/>
</dbReference>
<evidence type="ECO:0000256" key="4">
    <source>
        <dbReference type="ARBA" id="ARBA00022723"/>
    </source>
</evidence>
<protein>
    <recommendedName>
        <fullName evidence="10">RNase H type-1 domain-containing protein</fullName>
    </recommendedName>
</protein>
<dbReference type="PRINTS" id="PR00463">
    <property type="entry name" value="EP450I"/>
</dbReference>
<dbReference type="PROSITE" id="PS00086">
    <property type="entry name" value="CYTOCHROME_P450"/>
    <property type="match status" value="1"/>
</dbReference>
<feature type="transmembrane region" description="Helical" evidence="9">
    <location>
        <begin position="508"/>
        <end position="528"/>
    </location>
</feature>
<dbReference type="GO" id="GO:0016020">
    <property type="term" value="C:membrane"/>
    <property type="evidence" value="ECO:0007669"/>
    <property type="project" value="UniProtKB-SubCell"/>
</dbReference>
<evidence type="ECO:0000256" key="2">
    <source>
        <dbReference type="ARBA" id="ARBA00004167"/>
    </source>
</evidence>
<dbReference type="Gene3D" id="3.30.420.10">
    <property type="entry name" value="Ribonuclease H-like superfamily/Ribonuclease H"/>
    <property type="match status" value="1"/>
</dbReference>
<dbReference type="SUPFAM" id="SSF48264">
    <property type="entry name" value="Cytochrome P450"/>
    <property type="match status" value="1"/>
</dbReference>
<keyword evidence="3 9" id="KW-0812">Transmembrane</keyword>
<dbReference type="InterPro" id="IPR001128">
    <property type="entry name" value="Cyt_P450"/>
</dbReference>
<dbReference type="InterPro" id="IPR002156">
    <property type="entry name" value="RNaseH_domain"/>
</dbReference>
<comment type="caution">
    <text evidence="11">The sequence shown here is derived from an EMBL/GenBank/DDBJ whole genome shotgun (WGS) entry which is preliminary data.</text>
</comment>
<keyword evidence="12" id="KW-1185">Reference proteome</keyword>
<comment type="subcellular location">
    <subcellularLocation>
        <location evidence="2">Membrane</location>
        <topology evidence="2">Single-pass membrane protein</topology>
    </subcellularLocation>
</comment>
<evidence type="ECO:0000256" key="6">
    <source>
        <dbReference type="ARBA" id="ARBA00023136"/>
    </source>
</evidence>
<dbReference type="GO" id="GO:0005506">
    <property type="term" value="F:iron ion binding"/>
    <property type="evidence" value="ECO:0007669"/>
    <property type="project" value="InterPro"/>
</dbReference>
<evidence type="ECO:0000313" key="12">
    <source>
        <dbReference type="Proteomes" id="UP000516437"/>
    </source>
</evidence>
<evidence type="ECO:0000256" key="5">
    <source>
        <dbReference type="ARBA" id="ARBA00022989"/>
    </source>
</evidence>
<evidence type="ECO:0000256" key="9">
    <source>
        <dbReference type="SAM" id="Phobius"/>
    </source>
</evidence>
<evidence type="ECO:0000256" key="1">
    <source>
        <dbReference type="ARBA" id="ARBA00001971"/>
    </source>
</evidence>
<reference evidence="11 12" key="1">
    <citation type="journal article" date="2019" name="Plant Biotechnol. J.">
        <title>The red bayberry genome and genetic basis of sex determination.</title>
        <authorList>
            <person name="Jia H.M."/>
            <person name="Jia H.J."/>
            <person name="Cai Q.L."/>
            <person name="Wang Y."/>
            <person name="Zhao H.B."/>
            <person name="Yang W.F."/>
            <person name="Wang G.Y."/>
            <person name="Li Y.H."/>
            <person name="Zhan D.L."/>
            <person name="Shen Y.T."/>
            <person name="Niu Q.F."/>
            <person name="Chang L."/>
            <person name="Qiu J."/>
            <person name="Zhao L."/>
            <person name="Xie H.B."/>
            <person name="Fu W.Y."/>
            <person name="Jin J."/>
            <person name="Li X.W."/>
            <person name="Jiao Y."/>
            <person name="Zhou C.C."/>
            <person name="Tu T."/>
            <person name="Chai C.Y."/>
            <person name="Gao J.L."/>
            <person name="Fan L.J."/>
            <person name="van de Weg E."/>
            <person name="Wang J.Y."/>
            <person name="Gao Z.S."/>
        </authorList>
    </citation>
    <scope>NUCLEOTIDE SEQUENCE [LARGE SCALE GENOMIC DNA]</scope>
    <source>
        <tissue evidence="11">Leaves</tissue>
    </source>
</reference>
<dbReference type="AlphaFoldDB" id="A0A6A1V571"/>
<evidence type="ECO:0000256" key="7">
    <source>
        <dbReference type="PIRSR" id="PIRSR602401-1"/>
    </source>
</evidence>
<dbReference type="CDD" id="cd06222">
    <property type="entry name" value="RNase_H_like"/>
    <property type="match status" value="1"/>
</dbReference>
<evidence type="ECO:0000256" key="3">
    <source>
        <dbReference type="ARBA" id="ARBA00022692"/>
    </source>
</evidence>
<dbReference type="PANTHER" id="PTHR24298:SF59">
    <property type="entry name" value="CYTOCHROME P450, FAMILY 705, SUBFAMILY A, POLYPEPTIDE 25-RELATED"/>
    <property type="match status" value="1"/>
</dbReference>
<keyword evidence="4 7" id="KW-0479">Metal-binding</keyword>